<dbReference type="Gene3D" id="3.40.462.20">
    <property type="match status" value="1"/>
</dbReference>
<dbReference type="Pfam" id="PF08031">
    <property type="entry name" value="BBE"/>
    <property type="match status" value="1"/>
</dbReference>
<dbReference type="InterPro" id="IPR006094">
    <property type="entry name" value="Oxid_FAD_bind_N"/>
</dbReference>
<keyword evidence="3" id="KW-0285">Flavoprotein</keyword>
<dbReference type="Proteomes" id="UP001575181">
    <property type="component" value="Unassembled WGS sequence"/>
</dbReference>
<evidence type="ECO:0000313" key="8">
    <source>
        <dbReference type="Proteomes" id="UP001575181"/>
    </source>
</evidence>
<dbReference type="PROSITE" id="PS51387">
    <property type="entry name" value="FAD_PCMH"/>
    <property type="match status" value="1"/>
</dbReference>
<evidence type="ECO:0000313" key="7">
    <source>
        <dbReference type="EMBL" id="MFA9462165.1"/>
    </source>
</evidence>
<dbReference type="InterPro" id="IPR012951">
    <property type="entry name" value="BBE"/>
</dbReference>
<accession>A0ABV4U008</accession>
<protein>
    <submittedName>
        <fullName evidence="7">FAD-binding oxidoreductase</fullName>
    </submittedName>
</protein>
<evidence type="ECO:0000259" key="6">
    <source>
        <dbReference type="PROSITE" id="PS51387"/>
    </source>
</evidence>
<gene>
    <name evidence="7" type="ORF">ACERLL_15205</name>
</gene>
<dbReference type="PANTHER" id="PTHR42973:SF39">
    <property type="entry name" value="FAD-BINDING PCMH-TYPE DOMAIN-CONTAINING PROTEIN"/>
    <property type="match status" value="1"/>
</dbReference>
<dbReference type="SUPFAM" id="SSF56176">
    <property type="entry name" value="FAD-binding/transporter-associated domain-like"/>
    <property type="match status" value="1"/>
</dbReference>
<dbReference type="Gene3D" id="3.30.43.10">
    <property type="entry name" value="Uridine Diphospho-n-acetylenolpyruvylglucosamine Reductase, domain 2"/>
    <property type="match status" value="1"/>
</dbReference>
<evidence type="ECO:0000256" key="2">
    <source>
        <dbReference type="ARBA" id="ARBA00005466"/>
    </source>
</evidence>
<comment type="cofactor">
    <cofactor evidence="1">
        <name>FAD</name>
        <dbReference type="ChEBI" id="CHEBI:57692"/>
    </cofactor>
</comment>
<proteinExistence type="inferred from homology"/>
<dbReference type="InterPro" id="IPR016167">
    <property type="entry name" value="FAD-bd_PCMH_sub1"/>
</dbReference>
<dbReference type="InterPro" id="IPR050416">
    <property type="entry name" value="FAD-linked_Oxidoreductase"/>
</dbReference>
<sequence length="477" mass="52139">MDGVEGNRIGERVDAAAWGAFSSDFRGRLIEIGDPEYEQARRIWNGMIDKHPALIAECRGTADVAAAVNLAREQHLEVAVRSGGHNVAGTSVCDGGIVIDLSAMRGVWVDPQHRRVRAQGGATLGDVDREAQAFGLATPLGAVSVTGIAGLTLNGGLGHLRRQFGLSCDNLTAMEIVTADGRIRTASPEENSDLFWALQGGGGNFGVVTAFEYRLHEVGPELFGLFVWHAADADASPMKRFREWAATAPREASVLAFYGFIPAIEEFPEEQWGQPCYALLGSYNGAPEEAERVFGPLREFARPVADFSGVHRYTELQTLLEADYPKGLHYYWKAVYLDDLTDPVLEFIARRGAASPSKLTTLDVWQLGGALSEVPREATAFWHRDKPYMLTFEANWEDPAESEANLTWVRESVAELRSMEGASGGYGNFPGLGEDPAQALYGDNHERLVAVKDRYDPDNLFHLNQNIMPAGGKRSIA</sequence>
<dbReference type="Gene3D" id="3.30.465.10">
    <property type="match status" value="1"/>
</dbReference>
<dbReference type="PROSITE" id="PS00862">
    <property type="entry name" value="OX2_COVAL_FAD"/>
    <property type="match status" value="1"/>
</dbReference>
<reference evidence="7 8" key="1">
    <citation type="submission" date="2024-08" db="EMBL/GenBank/DDBJ databases">
        <title>Whole-genome sequencing of halo(alkali)philic microorganisms from hypersaline lakes.</title>
        <authorList>
            <person name="Sorokin D.Y."/>
            <person name="Merkel A.Y."/>
            <person name="Messina E."/>
            <person name="Yakimov M."/>
        </authorList>
    </citation>
    <scope>NUCLEOTIDE SEQUENCE [LARGE SCALE GENOMIC DNA]</scope>
    <source>
        <strain evidence="7 8">Cl-TMA</strain>
    </source>
</reference>
<dbReference type="InterPro" id="IPR036318">
    <property type="entry name" value="FAD-bd_PCMH-like_sf"/>
</dbReference>
<evidence type="ECO:0000256" key="3">
    <source>
        <dbReference type="ARBA" id="ARBA00022630"/>
    </source>
</evidence>
<dbReference type="PANTHER" id="PTHR42973">
    <property type="entry name" value="BINDING OXIDOREDUCTASE, PUTATIVE (AFU_ORTHOLOGUE AFUA_1G17690)-RELATED"/>
    <property type="match status" value="1"/>
</dbReference>
<evidence type="ECO:0000256" key="1">
    <source>
        <dbReference type="ARBA" id="ARBA00001974"/>
    </source>
</evidence>
<dbReference type="InterPro" id="IPR006093">
    <property type="entry name" value="Oxy_OxRdtase_FAD_BS"/>
</dbReference>
<comment type="similarity">
    <text evidence="2">Belongs to the oxygen-dependent FAD-linked oxidoreductase family.</text>
</comment>
<dbReference type="Pfam" id="PF01565">
    <property type="entry name" value="FAD_binding_4"/>
    <property type="match status" value="1"/>
</dbReference>
<keyword evidence="8" id="KW-1185">Reference proteome</keyword>
<evidence type="ECO:0000256" key="5">
    <source>
        <dbReference type="ARBA" id="ARBA00023002"/>
    </source>
</evidence>
<evidence type="ECO:0000256" key="4">
    <source>
        <dbReference type="ARBA" id="ARBA00022827"/>
    </source>
</evidence>
<dbReference type="RefSeq" id="WP_373656952.1">
    <property type="nucleotide sequence ID" value="NZ_JBGUAW010000011.1"/>
</dbReference>
<organism evidence="7 8">
    <name type="scientific">Thiohalorhabdus methylotrophus</name>
    <dbReference type="NCBI Taxonomy" id="3242694"/>
    <lineage>
        <taxon>Bacteria</taxon>
        <taxon>Pseudomonadati</taxon>
        <taxon>Pseudomonadota</taxon>
        <taxon>Gammaproteobacteria</taxon>
        <taxon>Thiohalorhabdales</taxon>
        <taxon>Thiohalorhabdaceae</taxon>
        <taxon>Thiohalorhabdus</taxon>
    </lineage>
</organism>
<keyword evidence="4" id="KW-0274">FAD</keyword>
<dbReference type="EMBL" id="JBGUAW010000011">
    <property type="protein sequence ID" value="MFA9462165.1"/>
    <property type="molecule type" value="Genomic_DNA"/>
</dbReference>
<keyword evidence="5" id="KW-0560">Oxidoreductase</keyword>
<dbReference type="InterPro" id="IPR016166">
    <property type="entry name" value="FAD-bd_PCMH"/>
</dbReference>
<comment type="caution">
    <text evidence="7">The sequence shown here is derived from an EMBL/GenBank/DDBJ whole genome shotgun (WGS) entry which is preliminary data.</text>
</comment>
<name>A0ABV4U008_9GAMM</name>
<dbReference type="InterPro" id="IPR016169">
    <property type="entry name" value="FAD-bd_PCMH_sub2"/>
</dbReference>
<feature type="domain" description="FAD-binding PCMH-type" evidence="6">
    <location>
        <begin position="48"/>
        <end position="218"/>
    </location>
</feature>